<dbReference type="EMBL" id="JAPFFF010000017">
    <property type="protein sequence ID" value="KAK8863703.1"/>
    <property type="molecule type" value="Genomic_DNA"/>
</dbReference>
<evidence type="ECO:0000313" key="1">
    <source>
        <dbReference type="EMBL" id="KAK8863703.1"/>
    </source>
</evidence>
<evidence type="ECO:0008006" key="3">
    <source>
        <dbReference type="Google" id="ProtNLM"/>
    </source>
</evidence>
<dbReference type="Proteomes" id="UP001470230">
    <property type="component" value="Unassembled WGS sequence"/>
</dbReference>
<keyword evidence="2" id="KW-1185">Reference proteome</keyword>
<proteinExistence type="predicted"/>
<comment type="caution">
    <text evidence="1">The sequence shown here is derived from an EMBL/GenBank/DDBJ whole genome shotgun (WGS) entry which is preliminary data.</text>
</comment>
<protein>
    <recommendedName>
        <fullName evidence="3">Ubiquitin-like domain-containing protein</fullName>
    </recommendedName>
</protein>
<accession>A0ABR2IJB1</accession>
<reference evidence="1 2" key="1">
    <citation type="submission" date="2024-04" db="EMBL/GenBank/DDBJ databases">
        <title>Tritrichomonas musculus Genome.</title>
        <authorList>
            <person name="Alves-Ferreira E."/>
            <person name="Grigg M."/>
            <person name="Lorenzi H."/>
            <person name="Galac M."/>
        </authorList>
    </citation>
    <scope>NUCLEOTIDE SEQUENCE [LARGE SCALE GENOMIC DNA]</scope>
    <source>
        <strain evidence="1 2">EAF2021</strain>
    </source>
</reference>
<gene>
    <name evidence="1" type="ORF">M9Y10_011393</name>
</gene>
<evidence type="ECO:0000313" key="2">
    <source>
        <dbReference type="Proteomes" id="UP001470230"/>
    </source>
</evidence>
<sequence>MADTPSTIKVIVCVPYVRTFQVIVRTNQKIDVIKGAFPNLNNQSNLIYWFEGAQLIPNLTFGEVGIQDYSSIIISVQTDVVAFNNFFISISKYANEKRVADRMIQKFTQKDDGHCLISHKIISKRLDYQKEERKYFFTQKLKQLFHNCNFSKTENKSFFKEDQFSSFSPMPLPVMN</sequence>
<name>A0ABR2IJB1_9EUKA</name>
<organism evidence="1 2">
    <name type="scientific">Tritrichomonas musculus</name>
    <dbReference type="NCBI Taxonomy" id="1915356"/>
    <lineage>
        <taxon>Eukaryota</taxon>
        <taxon>Metamonada</taxon>
        <taxon>Parabasalia</taxon>
        <taxon>Tritrichomonadida</taxon>
        <taxon>Tritrichomonadidae</taxon>
        <taxon>Tritrichomonas</taxon>
    </lineage>
</organism>